<gene>
    <name evidence="2" type="ORF">NEF87_003731</name>
</gene>
<name>A0ABY6HXZ4_9ARCH</name>
<organism evidence="2 3">
    <name type="scientific">Candidatus Lokiarchaeum ossiferum</name>
    <dbReference type="NCBI Taxonomy" id="2951803"/>
    <lineage>
        <taxon>Archaea</taxon>
        <taxon>Promethearchaeati</taxon>
        <taxon>Promethearchaeota</taxon>
        <taxon>Promethearchaeia</taxon>
        <taxon>Promethearchaeales</taxon>
        <taxon>Promethearchaeaceae</taxon>
        <taxon>Candidatus Lokiarchaeum</taxon>
    </lineage>
</organism>
<evidence type="ECO:0000259" key="1">
    <source>
        <dbReference type="Pfam" id="PF19036"/>
    </source>
</evidence>
<evidence type="ECO:0000313" key="3">
    <source>
        <dbReference type="Proteomes" id="UP001208689"/>
    </source>
</evidence>
<dbReference type="EMBL" id="CP104013">
    <property type="protein sequence ID" value="UYP47446.1"/>
    <property type="molecule type" value="Genomic_DNA"/>
</dbReference>
<dbReference type="Gene3D" id="3.30.450.60">
    <property type="match status" value="1"/>
</dbReference>
<evidence type="ECO:0000313" key="2">
    <source>
        <dbReference type="EMBL" id="UYP47446.1"/>
    </source>
</evidence>
<dbReference type="Pfam" id="PF19036">
    <property type="entry name" value="Fuz_longin_1"/>
    <property type="match status" value="1"/>
</dbReference>
<dbReference type="InterPro" id="IPR043972">
    <property type="entry name" value="FUZ/MON1/HPS1_longin_1"/>
</dbReference>
<sequence length="250" mass="28730">MQIHSFFILHNSGIPIYHKNFSEELIKTDFTLLSSFFGAIMAFSSTIVNQKLNILEMGSLRFFFRHHGDFIFIVITSSDSSALLLDERMDRIISAVDLDKIQRALDTNIFLDDEDTENRIDEIFNFQDDYSDTNIESLKHIFEGEISRGDLLAAALMSLKGEIYYSSLPLEDLETSLREIELRSKANRREIVSNPKFIWQGGDKLIFSQVVSIETFHTPIYVVLLFNANTSLGMADFALEDILNKIREHN</sequence>
<dbReference type="SUPFAM" id="SSF64356">
    <property type="entry name" value="SNARE-like"/>
    <property type="match status" value="1"/>
</dbReference>
<protein>
    <recommendedName>
        <fullName evidence="1">FUZ/MON1/HPS1 first Longin domain-containing protein</fullName>
    </recommendedName>
</protein>
<dbReference type="Proteomes" id="UP001208689">
    <property type="component" value="Chromosome"/>
</dbReference>
<reference evidence="2" key="1">
    <citation type="submission" date="2022-09" db="EMBL/GenBank/DDBJ databases">
        <title>Actin cytoskeleton and complex cell architecture in an #Asgard archaeon.</title>
        <authorList>
            <person name="Ponce Toledo R.I."/>
            <person name="Schleper C."/>
            <person name="Rodrigues Oliveira T."/>
            <person name="Wollweber F."/>
            <person name="Xu J."/>
            <person name="Rittmann S."/>
            <person name="Klingl A."/>
            <person name="Pilhofer M."/>
        </authorList>
    </citation>
    <scope>NUCLEOTIDE SEQUENCE</scope>
    <source>
        <strain evidence="2">B-35</strain>
    </source>
</reference>
<dbReference type="InterPro" id="IPR011012">
    <property type="entry name" value="Longin-like_dom_sf"/>
</dbReference>
<keyword evidence="3" id="KW-1185">Reference proteome</keyword>
<feature type="domain" description="FUZ/MON1/HPS1 first Longin" evidence="1">
    <location>
        <begin position="6"/>
        <end position="96"/>
    </location>
</feature>
<proteinExistence type="predicted"/>
<accession>A0ABY6HXZ4</accession>